<gene>
    <name evidence="2" type="ORF">DW026_01215</name>
</gene>
<dbReference type="Proteomes" id="UP000283672">
    <property type="component" value="Unassembled WGS sequence"/>
</dbReference>
<feature type="region of interest" description="Disordered" evidence="1">
    <location>
        <begin position="1"/>
        <end position="25"/>
    </location>
</feature>
<accession>A0AA92WNG7</accession>
<organism evidence="2 3">
    <name type="scientific">Segatella copri</name>
    <dbReference type="NCBI Taxonomy" id="165179"/>
    <lineage>
        <taxon>Bacteria</taxon>
        <taxon>Pseudomonadati</taxon>
        <taxon>Bacteroidota</taxon>
        <taxon>Bacteroidia</taxon>
        <taxon>Bacteroidales</taxon>
        <taxon>Prevotellaceae</taxon>
        <taxon>Segatella</taxon>
    </lineage>
</organism>
<sequence length="59" mass="6769">MEKNISLIGKIKRPEEENGEAQENKTTATILSRQGFSENKSNENKTPSLETSRFAKYFF</sequence>
<evidence type="ECO:0000313" key="2">
    <source>
        <dbReference type="EMBL" id="RHL42089.1"/>
    </source>
</evidence>
<protein>
    <submittedName>
        <fullName evidence="2">Uncharacterized protein</fullName>
    </submittedName>
</protein>
<evidence type="ECO:0000256" key="1">
    <source>
        <dbReference type="SAM" id="MobiDB-lite"/>
    </source>
</evidence>
<dbReference type="AlphaFoldDB" id="A0AA92WNG7"/>
<evidence type="ECO:0000313" key="3">
    <source>
        <dbReference type="Proteomes" id="UP000283672"/>
    </source>
</evidence>
<dbReference type="EMBL" id="QROP01000002">
    <property type="protein sequence ID" value="RHL42089.1"/>
    <property type="molecule type" value="Genomic_DNA"/>
</dbReference>
<name>A0AA92WNG7_9BACT</name>
<reference evidence="2 3" key="1">
    <citation type="submission" date="2018-08" db="EMBL/GenBank/DDBJ databases">
        <title>A genome reference for cultivated species of the human gut microbiota.</title>
        <authorList>
            <person name="Zou Y."/>
            <person name="Xue W."/>
            <person name="Luo G."/>
        </authorList>
    </citation>
    <scope>NUCLEOTIDE SEQUENCE [LARGE SCALE GENOMIC DNA]</scope>
    <source>
        <strain evidence="2 3">AF38-11</strain>
    </source>
</reference>
<comment type="caution">
    <text evidence="2">The sequence shown here is derived from an EMBL/GenBank/DDBJ whole genome shotgun (WGS) entry which is preliminary data.</text>
</comment>
<proteinExistence type="predicted"/>